<protein>
    <submittedName>
        <fullName evidence="1">Uncharacterized protein</fullName>
    </submittedName>
</protein>
<evidence type="ECO:0000313" key="2">
    <source>
        <dbReference type="Proteomes" id="UP000309872"/>
    </source>
</evidence>
<organism evidence="1 2">
    <name type="scientific">Sphingobacterium alkalisoli</name>
    <dbReference type="NCBI Taxonomy" id="1874115"/>
    <lineage>
        <taxon>Bacteria</taxon>
        <taxon>Pseudomonadati</taxon>
        <taxon>Bacteroidota</taxon>
        <taxon>Sphingobacteriia</taxon>
        <taxon>Sphingobacteriales</taxon>
        <taxon>Sphingobacteriaceae</taxon>
        <taxon>Sphingobacterium</taxon>
    </lineage>
</organism>
<keyword evidence="2" id="KW-1185">Reference proteome</keyword>
<reference evidence="1 2" key="1">
    <citation type="submission" date="2019-04" db="EMBL/GenBank/DDBJ databases">
        <title>Sphingobacterium olei sp. nov., isolated from oil-contaminated soil.</title>
        <authorList>
            <person name="Liu B."/>
        </authorList>
    </citation>
    <scope>NUCLEOTIDE SEQUENCE [LARGE SCALE GENOMIC DNA]</scope>
    <source>
        <strain evidence="1 2">Y3L14</strain>
    </source>
</reference>
<dbReference type="RefSeq" id="WP_136821807.1">
    <property type="nucleotide sequence ID" value="NZ_BMJX01000005.1"/>
</dbReference>
<name>A0A4U0GXC2_9SPHI</name>
<evidence type="ECO:0000313" key="1">
    <source>
        <dbReference type="EMBL" id="TJY63815.1"/>
    </source>
</evidence>
<sequence>MPLSIDEGNAIIIDAIENKTVHPNYQRVINLAALYATIITGEGVADLLKQFKMREDDIAHQQRIDLTISTVDALSASVINPFEKVLRTDPLVKRIESADEKNIDILTDKIMDFYSSENQNSGLDYWLQTRFKSLSFLDPNAFIVLEWDNFNENIERASPYPYEVSAKQAINFEYKNNKLQYLLDKKPIKFVPADDPKMKQDGFKYTLYAIGFVIAFERIGDRYQLQPNEAIWKSKGGERYAVRIHKTLLNDVPAFSIGYVGDQRTKEVTYVNPFHSAISWFKKILNLGSEADLSKTLHAFPQKFQYVQRCTGTTETPCRDGTDHDGNACKVCGGKGLVVHTSAQDAVYLPLPKRSEDFFDLDKLMVYKHPPIDLLQFQEDILDKYEQKIHASVFNTLSLIKKTTVATATERGQDLDNVYDTLHPFAEKITSIWSGIVEMIAEITETQTEDLIVDMRYPSDFKMKTIGQLIEDLKTANDSGAPGFMRAKISDDIAEQTFVDQPEEFQKYQVKQQFYPFPGKTESEIESLLTLDLVTFRVKLLYANFDLLFKRAEKENLGFWQMKFDQQEVIIDKFLDELEAELKPKVTEFNPLA</sequence>
<proteinExistence type="predicted"/>
<dbReference type="OrthoDB" id="1491832at2"/>
<dbReference type="Proteomes" id="UP000309872">
    <property type="component" value="Unassembled WGS sequence"/>
</dbReference>
<dbReference type="AlphaFoldDB" id="A0A4U0GXC2"/>
<dbReference type="EMBL" id="SUKA01000005">
    <property type="protein sequence ID" value="TJY63815.1"/>
    <property type="molecule type" value="Genomic_DNA"/>
</dbReference>
<gene>
    <name evidence="1" type="ORF">FAZ19_16235</name>
</gene>
<comment type="caution">
    <text evidence="1">The sequence shown here is derived from an EMBL/GenBank/DDBJ whole genome shotgun (WGS) entry which is preliminary data.</text>
</comment>
<accession>A0A4U0GXC2</accession>